<dbReference type="AlphaFoldDB" id="A0A819XDM1"/>
<evidence type="ECO:0000313" key="4">
    <source>
        <dbReference type="Proteomes" id="UP000663868"/>
    </source>
</evidence>
<dbReference type="EMBL" id="CAJNOE010000941">
    <property type="protein sequence ID" value="CAF1362761.1"/>
    <property type="molecule type" value="Genomic_DNA"/>
</dbReference>
<dbReference type="Proteomes" id="UP000663868">
    <property type="component" value="Unassembled WGS sequence"/>
</dbReference>
<evidence type="ECO:0000313" key="2">
    <source>
        <dbReference type="EMBL" id="CAF1362761.1"/>
    </source>
</evidence>
<evidence type="ECO:0000313" key="3">
    <source>
        <dbReference type="EMBL" id="CAF4139377.1"/>
    </source>
</evidence>
<name>A0A819XDM1_9BILA</name>
<dbReference type="Proteomes" id="UP000663860">
    <property type="component" value="Unassembled WGS sequence"/>
</dbReference>
<accession>A0A819XDM1</accession>
<evidence type="ECO:0000259" key="1">
    <source>
        <dbReference type="PROSITE" id="PS50181"/>
    </source>
</evidence>
<dbReference type="EMBL" id="CAJOBB010005758">
    <property type="protein sequence ID" value="CAF4139377.1"/>
    <property type="molecule type" value="Genomic_DNA"/>
</dbReference>
<proteinExistence type="predicted"/>
<comment type="caution">
    <text evidence="3">The sequence shown here is derived from an EMBL/GenBank/DDBJ whole genome shotgun (WGS) entry which is preliminary data.</text>
</comment>
<dbReference type="PROSITE" id="PS50181">
    <property type="entry name" value="FBOX"/>
    <property type="match status" value="1"/>
</dbReference>
<organism evidence="3 4">
    <name type="scientific">Adineta steineri</name>
    <dbReference type="NCBI Taxonomy" id="433720"/>
    <lineage>
        <taxon>Eukaryota</taxon>
        <taxon>Metazoa</taxon>
        <taxon>Spiralia</taxon>
        <taxon>Gnathifera</taxon>
        <taxon>Rotifera</taxon>
        <taxon>Eurotatoria</taxon>
        <taxon>Bdelloidea</taxon>
        <taxon>Adinetida</taxon>
        <taxon>Adinetidae</taxon>
        <taxon>Adineta</taxon>
    </lineage>
</organism>
<reference evidence="3" key="1">
    <citation type="submission" date="2021-02" db="EMBL/GenBank/DDBJ databases">
        <authorList>
            <person name="Nowell W R."/>
        </authorList>
    </citation>
    <scope>NUCLEOTIDE SEQUENCE</scope>
</reference>
<gene>
    <name evidence="2" type="ORF">IZO911_LOCUS37413</name>
    <name evidence="3" type="ORF">KXQ929_LOCUS36619</name>
</gene>
<feature type="domain" description="F-box" evidence="1">
    <location>
        <begin position="1"/>
        <end position="50"/>
    </location>
</feature>
<sequence length="555" mass="65263">MKFEELPNEILIECFQYLNAPDVFNSFDRLNYRFYTLIRTIPLRLNFEKFKKSKFNQFCQIILSNPELKHKIISLKLSNEGTRGQIEEFLSVFPLNEFINLRSLLLIDLKEENVEQLRPMLALLSSLYYFSYTDLEYCTLEILSELLKSELRILSVPQCEGSTSILKEMSITSLTLFDCTWNELLEVLQYALSLKYLKIDQLCRYTHVNNPLKFYTGKAVHLKQLIIDDTNADFEMIEQCLKRTPNLTIFTIKAGNCVSMINADRWQHLTESSLLHLRVFNFYFSHSYSTDSYNDILNKFQQFQSNFWSKQHQWYTNYEIHNGLASIYTIPYVWNQYTLVTSNSNSGNLNGFDNVTELTLSQMTTKTNSPYYFSNVKSLELINEYYCDKNSDQPYWLEKKQMKFLNKIVNLSNIKHLKIPESDYNLSSSLLLEILKELPYVSSLEITKGSLILFAMDHELRKYLNTKITTLSLYNYKFADAYIKSDEIDLLLKTFSDLEQLRCNIKSSVHLSLILRNFSKLSITNSPTIFKEVHSWIQENASKLNVYIDFYSIDD</sequence>
<protein>
    <recommendedName>
        <fullName evidence="1">F-box domain-containing protein</fullName>
    </recommendedName>
</protein>
<dbReference type="InterPro" id="IPR001810">
    <property type="entry name" value="F-box_dom"/>
</dbReference>